<keyword evidence="3" id="KW-1185">Reference proteome</keyword>
<dbReference type="AlphaFoldDB" id="A0A2L2XBD0"/>
<organism evidence="2 3">
    <name type="scientific">Desulfocucumis palustris</name>
    <dbReference type="NCBI Taxonomy" id="1898651"/>
    <lineage>
        <taxon>Bacteria</taxon>
        <taxon>Bacillati</taxon>
        <taxon>Bacillota</taxon>
        <taxon>Clostridia</taxon>
        <taxon>Eubacteriales</taxon>
        <taxon>Desulfocucumaceae</taxon>
        <taxon>Desulfocucumis</taxon>
    </lineage>
</organism>
<accession>A0A2L2XBD0</accession>
<reference evidence="3" key="1">
    <citation type="submission" date="2018-02" db="EMBL/GenBank/DDBJ databases">
        <title>Genome sequence of Desulfocucumis palustris strain NAW-5.</title>
        <authorList>
            <person name="Watanabe M."/>
            <person name="Kojima H."/>
            <person name="Fukui M."/>
        </authorList>
    </citation>
    <scope>NUCLEOTIDE SEQUENCE [LARGE SCALE GENOMIC DNA]</scope>
    <source>
        <strain evidence="3">NAW-5</strain>
    </source>
</reference>
<feature type="transmembrane region" description="Helical" evidence="1">
    <location>
        <begin position="50"/>
        <end position="71"/>
    </location>
</feature>
<dbReference type="Pfam" id="PF18910">
    <property type="entry name" value="DUF5665"/>
    <property type="match status" value="1"/>
</dbReference>
<keyword evidence="1" id="KW-0472">Membrane</keyword>
<dbReference type="RefSeq" id="WP_104371973.1">
    <property type="nucleotide sequence ID" value="NZ_BFAV01000104.1"/>
</dbReference>
<gene>
    <name evidence="2" type="ORF">DCCM_2713</name>
</gene>
<dbReference type="OrthoDB" id="1634137at2"/>
<proteinExistence type="predicted"/>
<dbReference type="EMBL" id="BFAV01000104">
    <property type="protein sequence ID" value="GBF33607.1"/>
    <property type="molecule type" value="Genomic_DNA"/>
</dbReference>
<evidence type="ECO:0000313" key="3">
    <source>
        <dbReference type="Proteomes" id="UP000239549"/>
    </source>
</evidence>
<name>A0A2L2XBD0_9FIRM</name>
<comment type="caution">
    <text evidence="2">The sequence shown here is derived from an EMBL/GenBank/DDBJ whole genome shotgun (WGS) entry which is preliminary data.</text>
</comment>
<keyword evidence="1" id="KW-0812">Transmembrane</keyword>
<dbReference type="InterPro" id="IPR043723">
    <property type="entry name" value="DUF5665"/>
</dbReference>
<evidence type="ECO:0000256" key="1">
    <source>
        <dbReference type="SAM" id="Phobius"/>
    </source>
</evidence>
<protein>
    <submittedName>
        <fullName evidence="2">Uncharacterized protein</fullName>
    </submittedName>
</protein>
<dbReference type="Proteomes" id="UP000239549">
    <property type="component" value="Unassembled WGS sequence"/>
</dbReference>
<evidence type="ECO:0000313" key="2">
    <source>
        <dbReference type="EMBL" id="GBF33607.1"/>
    </source>
</evidence>
<keyword evidence="1" id="KW-1133">Transmembrane helix</keyword>
<sequence length="102" mass="11450">MDKETKNLIESLRDKIVELGINMEKMKLAEYVDLLHNPWRLLWVNFTSGIARGLGIAVGFAILGAMLVLVLKKLVSLNLPVIGGFIAEIVQIVQDQLSSRRY</sequence>